<organism evidence="1 2">
    <name type="scientific">Chaetoceros tenuissimus</name>
    <dbReference type="NCBI Taxonomy" id="426638"/>
    <lineage>
        <taxon>Eukaryota</taxon>
        <taxon>Sar</taxon>
        <taxon>Stramenopiles</taxon>
        <taxon>Ochrophyta</taxon>
        <taxon>Bacillariophyta</taxon>
        <taxon>Coscinodiscophyceae</taxon>
        <taxon>Chaetocerotophycidae</taxon>
        <taxon>Chaetocerotales</taxon>
        <taxon>Chaetocerotaceae</taxon>
        <taxon>Chaetoceros</taxon>
    </lineage>
</organism>
<comment type="caution">
    <text evidence="1">The sequence shown here is derived from an EMBL/GenBank/DDBJ whole genome shotgun (WGS) entry which is preliminary data.</text>
</comment>
<name>A0AAD3H3G2_9STRA</name>
<evidence type="ECO:0000313" key="1">
    <source>
        <dbReference type="EMBL" id="GFH49187.1"/>
    </source>
</evidence>
<dbReference type="Proteomes" id="UP001054902">
    <property type="component" value="Unassembled WGS sequence"/>
</dbReference>
<reference evidence="1 2" key="1">
    <citation type="journal article" date="2021" name="Sci. Rep.">
        <title>The genome of the diatom Chaetoceros tenuissimus carries an ancient integrated fragment of an extant virus.</title>
        <authorList>
            <person name="Hongo Y."/>
            <person name="Kimura K."/>
            <person name="Takaki Y."/>
            <person name="Yoshida Y."/>
            <person name="Baba S."/>
            <person name="Kobayashi G."/>
            <person name="Nagasaki K."/>
            <person name="Hano T."/>
            <person name="Tomaru Y."/>
        </authorList>
    </citation>
    <scope>NUCLEOTIDE SEQUENCE [LARGE SCALE GENOMIC DNA]</scope>
    <source>
        <strain evidence="1 2">NIES-3715</strain>
    </source>
</reference>
<protein>
    <submittedName>
        <fullName evidence="1">Uncharacterized protein</fullName>
    </submittedName>
</protein>
<dbReference type="EMBL" id="BLLK01000033">
    <property type="protein sequence ID" value="GFH49187.1"/>
    <property type="molecule type" value="Genomic_DNA"/>
</dbReference>
<evidence type="ECO:0000313" key="2">
    <source>
        <dbReference type="Proteomes" id="UP001054902"/>
    </source>
</evidence>
<accession>A0AAD3H3G2</accession>
<gene>
    <name evidence="1" type="ORF">CTEN210_05663</name>
</gene>
<proteinExistence type="predicted"/>
<sequence>MPLEDNQGAGPAMVILKRSLDPGSNAATVQFGTVRKLRSTYTNFWQASQMSQSTTVFSLENGKSWFVNSCPANSFWFNRFIQGMHERSGDQPNVNEAISCELMSEIMTRLNKRVLNNPRDSRSIEFACYLLFSFLAALRGNETMMISLGSILELMVKEKRLKNENYIVLPLIGKFKQVTSVTVYLLFISKDTKSDFGCDVGIWLDRLLKVRKDEGREKGWLFCKKDGDRRGEPLEMSHFEGDLHEILLEIQKTSSLIPKDLVVEERYSVFRLARRGATTEARNRGVPELQRK</sequence>
<keyword evidence="2" id="KW-1185">Reference proteome</keyword>
<dbReference type="AlphaFoldDB" id="A0AAD3H3G2"/>